<dbReference type="GO" id="GO:0008270">
    <property type="term" value="F:zinc ion binding"/>
    <property type="evidence" value="ECO:0007669"/>
    <property type="project" value="UniProtKB-KW"/>
</dbReference>
<dbReference type="Proteomes" id="UP001174934">
    <property type="component" value="Unassembled WGS sequence"/>
</dbReference>
<dbReference type="InterPro" id="IPR054076">
    <property type="entry name" value="ZUO1-like_ZHD"/>
</dbReference>
<dbReference type="InterPro" id="IPR018253">
    <property type="entry name" value="DnaJ_domain_CS"/>
</dbReference>
<dbReference type="InterPro" id="IPR036869">
    <property type="entry name" value="J_dom_sf"/>
</dbReference>
<comment type="caution">
    <text evidence="8">The sequence shown here is derived from an EMBL/GenBank/DDBJ whole genome shotgun (WGS) entry which is preliminary data.</text>
</comment>
<dbReference type="InterPro" id="IPR051964">
    <property type="entry name" value="Chaperone_stress_response"/>
</dbReference>
<dbReference type="PANTHER" id="PTHR44029:SF1">
    <property type="entry name" value="DNAJ HOMOLOG SUBFAMILY C MEMBER 21"/>
    <property type="match status" value="1"/>
</dbReference>
<organism evidence="8 9">
    <name type="scientific">Bombardia bombarda</name>
    <dbReference type="NCBI Taxonomy" id="252184"/>
    <lineage>
        <taxon>Eukaryota</taxon>
        <taxon>Fungi</taxon>
        <taxon>Dikarya</taxon>
        <taxon>Ascomycota</taxon>
        <taxon>Pezizomycotina</taxon>
        <taxon>Sordariomycetes</taxon>
        <taxon>Sordariomycetidae</taxon>
        <taxon>Sordariales</taxon>
        <taxon>Lasiosphaeriaceae</taxon>
        <taxon>Bombardia</taxon>
    </lineage>
</organism>
<dbReference type="PANTHER" id="PTHR44029">
    <property type="entry name" value="DNAJ HOMOLOG SUBFAMILY C MEMBER 21"/>
    <property type="match status" value="1"/>
</dbReference>
<keyword evidence="3" id="KW-0862">Zinc</keyword>
<feature type="region of interest" description="Disordered" evidence="5">
    <location>
        <begin position="472"/>
        <end position="492"/>
    </location>
</feature>
<dbReference type="FunFam" id="1.10.287.110:FF:000046">
    <property type="entry name" value="dnaJ homolog subfamily C member 21"/>
    <property type="match status" value="1"/>
</dbReference>
<evidence type="ECO:0000259" key="6">
    <source>
        <dbReference type="PROSITE" id="PS50076"/>
    </source>
</evidence>
<dbReference type="SMART" id="SM00271">
    <property type="entry name" value="DnaJ"/>
    <property type="match status" value="1"/>
</dbReference>
<dbReference type="PROSITE" id="PS00636">
    <property type="entry name" value="DNAJ_1"/>
    <property type="match status" value="1"/>
</dbReference>
<dbReference type="SMART" id="SM00451">
    <property type="entry name" value="ZnF_U1"/>
    <property type="match status" value="1"/>
</dbReference>
<evidence type="ECO:0000259" key="7">
    <source>
        <dbReference type="PROSITE" id="PS50157"/>
    </source>
</evidence>
<evidence type="ECO:0000256" key="5">
    <source>
        <dbReference type="SAM" id="MobiDB-lite"/>
    </source>
</evidence>
<dbReference type="InterPro" id="IPR036236">
    <property type="entry name" value="Znf_C2H2_sf"/>
</dbReference>
<dbReference type="SMART" id="SM00355">
    <property type="entry name" value="ZnF_C2H2"/>
    <property type="match status" value="2"/>
</dbReference>
<feature type="compositionally biased region" description="Basic and acidic residues" evidence="5">
    <location>
        <begin position="273"/>
        <end position="282"/>
    </location>
</feature>
<evidence type="ECO:0000313" key="8">
    <source>
        <dbReference type="EMBL" id="KAK0610428.1"/>
    </source>
</evidence>
<dbReference type="PRINTS" id="PR00625">
    <property type="entry name" value="JDOMAIN"/>
</dbReference>
<gene>
    <name evidence="8" type="ORF">B0T17DRAFT_500270</name>
</gene>
<dbReference type="Pfam" id="PF21884">
    <property type="entry name" value="ZUO1-like_ZHD"/>
    <property type="match status" value="1"/>
</dbReference>
<feature type="domain" description="C2H2-type" evidence="7">
    <location>
        <begin position="318"/>
        <end position="343"/>
    </location>
</feature>
<evidence type="ECO:0000256" key="3">
    <source>
        <dbReference type="ARBA" id="ARBA00022833"/>
    </source>
</evidence>
<feature type="compositionally biased region" description="Polar residues" evidence="5">
    <location>
        <begin position="447"/>
        <end position="456"/>
    </location>
</feature>
<feature type="domain" description="J" evidence="6">
    <location>
        <begin position="23"/>
        <end position="89"/>
    </location>
</feature>
<dbReference type="GO" id="GO:0003676">
    <property type="term" value="F:nucleic acid binding"/>
    <property type="evidence" value="ECO:0007669"/>
    <property type="project" value="InterPro"/>
</dbReference>
<sequence>MGAEQSTPRSGGQPVAAATRKTCYYEVLGLDRHVPDDEIRKAYKKKALEFHPDRNFGDVENATRKFAEVQTAYEVLSDPQERAWYDSHRDAVLNGDSNLSGNGSSEQSDSTHTSATKIFSMMGRFNSSVSMDDSPRGFFGILNAFFDQLAMEETAAAEWDGLVPTEYPPFGRAKDDYNSVARLFYSTWSSFATKKSFSWKDKYNTSAEHDRQTRRLMEKANKKFREEGIREFNDAVLSLVAFVKKRDPRYVPNTQSEAERQQALRKSAATQAARDRAAHQEKLAQYTVPEWAQSRDDDNQLGDEFSASDDESSEIEHIECVVCNKTFKSEKQFEAHEKSKKHTKAVYQLKRQMKKDNIDFDLKEDTQVSPALPVNHNEPKQKQHKSEDEDLRQDHGKDDSREPAVSLADQKPSTSQTDNGQDEPSPDSTEEDDEYAPRAAVHDRILSGTTQNQTNEEGIMVDSVATSISNLTVDDDSNNGGGNNSGGKKIGKAKLKREKKAAARYTVDPNEHNTVSRFFIWFDLCAFDVSTISNYLELQHCVGCNAVFSSRSKLFAHLNEFPKHAAPVPNAKARRRGKR</sequence>
<feature type="region of interest" description="Disordered" evidence="5">
    <location>
        <begin position="271"/>
        <end position="312"/>
    </location>
</feature>
<feature type="compositionally biased region" description="Acidic residues" evidence="5">
    <location>
        <begin position="420"/>
        <end position="434"/>
    </location>
</feature>
<keyword evidence="1" id="KW-0479">Metal-binding</keyword>
<feature type="domain" description="C2H2-type" evidence="7">
    <location>
        <begin position="539"/>
        <end position="569"/>
    </location>
</feature>
<evidence type="ECO:0000256" key="4">
    <source>
        <dbReference type="PROSITE-ProRule" id="PRU00042"/>
    </source>
</evidence>
<reference evidence="8" key="1">
    <citation type="submission" date="2023-06" db="EMBL/GenBank/DDBJ databases">
        <title>Genome-scale phylogeny and comparative genomics of the fungal order Sordariales.</title>
        <authorList>
            <consortium name="Lawrence Berkeley National Laboratory"/>
            <person name="Hensen N."/>
            <person name="Bonometti L."/>
            <person name="Westerberg I."/>
            <person name="Brannstrom I.O."/>
            <person name="Guillou S."/>
            <person name="Cros-Aarteil S."/>
            <person name="Calhoun S."/>
            <person name="Haridas S."/>
            <person name="Kuo A."/>
            <person name="Mondo S."/>
            <person name="Pangilinan J."/>
            <person name="Riley R."/>
            <person name="LaButti K."/>
            <person name="Andreopoulos B."/>
            <person name="Lipzen A."/>
            <person name="Chen C."/>
            <person name="Yanf M."/>
            <person name="Daum C."/>
            <person name="Ng V."/>
            <person name="Clum A."/>
            <person name="Steindorff A."/>
            <person name="Ohm R."/>
            <person name="Martin F."/>
            <person name="Silar P."/>
            <person name="Natvig D."/>
            <person name="Lalanne C."/>
            <person name="Gautier V."/>
            <person name="Ament-velasquez S.L."/>
            <person name="Kruys A."/>
            <person name="Hutchinson M.I."/>
            <person name="Powell A.J."/>
            <person name="Barry K."/>
            <person name="Miller A.N."/>
            <person name="Grigoriev I.V."/>
            <person name="Debuchy R."/>
            <person name="Gladieux P."/>
            <person name="Thoren M.H."/>
            <person name="Johannesson H."/>
        </authorList>
    </citation>
    <scope>NUCLEOTIDE SEQUENCE</scope>
    <source>
        <strain evidence="8">SMH3391-2</strain>
    </source>
</reference>
<dbReference type="AlphaFoldDB" id="A0AA39U1F0"/>
<dbReference type="CDD" id="cd06257">
    <property type="entry name" value="DnaJ"/>
    <property type="match status" value="1"/>
</dbReference>
<dbReference type="InterPro" id="IPR022755">
    <property type="entry name" value="Znf_C2H2_jaz"/>
</dbReference>
<evidence type="ECO:0000256" key="2">
    <source>
        <dbReference type="ARBA" id="ARBA00022771"/>
    </source>
</evidence>
<dbReference type="EMBL" id="JAULSR010000010">
    <property type="protein sequence ID" value="KAK0610428.1"/>
    <property type="molecule type" value="Genomic_DNA"/>
</dbReference>
<dbReference type="PROSITE" id="PS00028">
    <property type="entry name" value="ZINC_FINGER_C2H2_1"/>
    <property type="match status" value="1"/>
</dbReference>
<keyword evidence="9" id="KW-1185">Reference proteome</keyword>
<dbReference type="Gene3D" id="1.10.287.110">
    <property type="entry name" value="DnaJ domain"/>
    <property type="match status" value="1"/>
</dbReference>
<dbReference type="Pfam" id="PF12171">
    <property type="entry name" value="zf-C2H2_jaz"/>
    <property type="match status" value="1"/>
</dbReference>
<dbReference type="InterPro" id="IPR001623">
    <property type="entry name" value="DnaJ_domain"/>
</dbReference>
<dbReference type="PROSITE" id="PS50076">
    <property type="entry name" value="DNAJ_2"/>
    <property type="match status" value="1"/>
</dbReference>
<keyword evidence="2 4" id="KW-0863">Zinc-finger</keyword>
<feature type="compositionally biased region" description="Basic and acidic residues" evidence="5">
    <location>
        <begin position="377"/>
        <end position="402"/>
    </location>
</feature>
<dbReference type="PROSITE" id="PS50157">
    <property type="entry name" value="ZINC_FINGER_C2H2_2"/>
    <property type="match status" value="2"/>
</dbReference>
<protein>
    <submittedName>
        <fullName evidence="8">Uncharacterized protein</fullName>
    </submittedName>
</protein>
<proteinExistence type="predicted"/>
<evidence type="ECO:0000256" key="1">
    <source>
        <dbReference type="ARBA" id="ARBA00022723"/>
    </source>
</evidence>
<dbReference type="Pfam" id="PF00226">
    <property type="entry name" value="DnaJ"/>
    <property type="match status" value="1"/>
</dbReference>
<accession>A0AA39U1F0</accession>
<feature type="region of interest" description="Disordered" evidence="5">
    <location>
        <begin position="367"/>
        <end position="458"/>
    </location>
</feature>
<dbReference type="InterPro" id="IPR013087">
    <property type="entry name" value="Znf_C2H2_type"/>
</dbReference>
<dbReference type="InterPro" id="IPR003604">
    <property type="entry name" value="Matrin/U1-like-C_Znf_C2H2"/>
</dbReference>
<evidence type="ECO:0000313" key="9">
    <source>
        <dbReference type="Proteomes" id="UP001174934"/>
    </source>
</evidence>
<dbReference type="SUPFAM" id="SSF46565">
    <property type="entry name" value="Chaperone J-domain"/>
    <property type="match status" value="1"/>
</dbReference>
<dbReference type="SUPFAM" id="SSF57667">
    <property type="entry name" value="beta-beta-alpha zinc fingers"/>
    <property type="match status" value="1"/>
</dbReference>
<dbReference type="GO" id="GO:0005737">
    <property type="term" value="C:cytoplasm"/>
    <property type="evidence" value="ECO:0007669"/>
    <property type="project" value="TreeGrafter"/>
</dbReference>
<dbReference type="Gene3D" id="3.30.160.60">
    <property type="entry name" value="Classic Zinc Finger"/>
    <property type="match status" value="1"/>
</dbReference>
<name>A0AA39U1F0_9PEZI</name>